<evidence type="ECO:0000256" key="8">
    <source>
        <dbReference type="SAM" id="Phobius"/>
    </source>
</evidence>
<feature type="region of interest" description="Disordered" evidence="7">
    <location>
        <begin position="666"/>
        <end position="685"/>
    </location>
</feature>
<keyword evidence="11" id="KW-1185">Reference proteome</keyword>
<feature type="transmembrane region" description="Helical" evidence="8">
    <location>
        <begin position="437"/>
        <end position="459"/>
    </location>
</feature>
<evidence type="ECO:0000256" key="6">
    <source>
        <dbReference type="ARBA" id="ARBA00038076"/>
    </source>
</evidence>
<evidence type="ECO:0000259" key="9">
    <source>
        <dbReference type="Pfam" id="PF02687"/>
    </source>
</evidence>
<evidence type="ECO:0000256" key="1">
    <source>
        <dbReference type="ARBA" id="ARBA00004651"/>
    </source>
</evidence>
<feature type="transmembrane region" description="Helical" evidence="8">
    <location>
        <begin position="849"/>
        <end position="880"/>
    </location>
</feature>
<name>A0ABN2KTS5_9MICO</name>
<dbReference type="Pfam" id="PF02687">
    <property type="entry name" value="FtsX"/>
    <property type="match status" value="1"/>
</dbReference>
<evidence type="ECO:0000313" key="10">
    <source>
        <dbReference type="EMBL" id="GAA1765919.1"/>
    </source>
</evidence>
<comment type="similarity">
    <text evidence="6">Belongs to the ABC-4 integral membrane protein family.</text>
</comment>
<dbReference type="PANTHER" id="PTHR30572:SF4">
    <property type="entry name" value="ABC TRANSPORTER PERMEASE YTRF"/>
    <property type="match status" value="1"/>
</dbReference>
<feature type="domain" description="ABC3 transporter permease C-terminal" evidence="9">
    <location>
        <begin position="806"/>
        <end position="921"/>
    </location>
</feature>
<evidence type="ECO:0000256" key="3">
    <source>
        <dbReference type="ARBA" id="ARBA00022692"/>
    </source>
</evidence>
<organism evidence="10 11">
    <name type="scientific">Agromyces humatus</name>
    <dbReference type="NCBI Taxonomy" id="279573"/>
    <lineage>
        <taxon>Bacteria</taxon>
        <taxon>Bacillati</taxon>
        <taxon>Actinomycetota</taxon>
        <taxon>Actinomycetes</taxon>
        <taxon>Micrococcales</taxon>
        <taxon>Microbacteriaceae</taxon>
        <taxon>Agromyces</taxon>
    </lineage>
</organism>
<evidence type="ECO:0000256" key="5">
    <source>
        <dbReference type="ARBA" id="ARBA00023136"/>
    </source>
</evidence>
<feature type="transmembrane region" description="Helical" evidence="8">
    <location>
        <begin position="566"/>
        <end position="587"/>
    </location>
</feature>
<dbReference type="InterPro" id="IPR050250">
    <property type="entry name" value="Macrolide_Exporter_MacB"/>
</dbReference>
<proteinExistence type="inferred from homology"/>
<feature type="transmembrane region" description="Helical" evidence="8">
    <location>
        <begin position="357"/>
        <end position="382"/>
    </location>
</feature>
<feature type="transmembrane region" description="Helical" evidence="8">
    <location>
        <begin position="900"/>
        <end position="920"/>
    </location>
</feature>
<dbReference type="Proteomes" id="UP001500506">
    <property type="component" value="Unassembled WGS sequence"/>
</dbReference>
<feature type="transmembrane region" description="Helical" evidence="8">
    <location>
        <begin position="402"/>
        <end position="431"/>
    </location>
</feature>
<dbReference type="InterPro" id="IPR006311">
    <property type="entry name" value="TAT_signal"/>
</dbReference>
<reference evidence="10 11" key="1">
    <citation type="journal article" date="2019" name="Int. J. Syst. Evol. Microbiol.">
        <title>The Global Catalogue of Microorganisms (GCM) 10K type strain sequencing project: providing services to taxonomists for standard genome sequencing and annotation.</title>
        <authorList>
            <consortium name="The Broad Institute Genomics Platform"/>
            <consortium name="The Broad Institute Genome Sequencing Center for Infectious Disease"/>
            <person name="Wu L."/>
            <person name="Ma J."/>
        </authorList>
    </citation>
    <scope>NUCLEOTIDE SEQUENCE [LARGE SCALE GENOMIC DNA]</scope>
    <source>
        <strain evidence="10 11">JCM 14319</strain>
    </source>
</reference>
<comment type="subcellular location">
    <subcellularLocation>
        <location evidence="1">Cell membrane</location>
        <topology evidence="1">Multi-pass membrane protein</topology>
    </subcellularLocation>
</comment>
<keyword evidence="3 8" id="KW-0812">Transmembrane</keyword>
<evidence type="ECO:0000256" key="2">
    <source>
        <dbReference type="ARBA" id="ARBA00022475"/>
    </source>
</evidence>
<keyword evidence="4 8" id="KW-1133">Transmembrane helix</keyword>
<evidence type="ECO:0000256" key="7">
    <source>
        <dbReference type="SAM" id="MobiDB-lite"/>
    </source>
</evidence>
<feature type="transmembrane region" description="Helical" evidence="8">
    <location>
        <begin position="479"/>
        <end position="497"/>
    </location>
</feature>
<feature type="transmembrane region" description="Helical" evidence="8">
    <location>
        <begin position="517"/>
        <end position="541"/>
    </location>
</feature>
<accession>A0ABN2KTS5</accession>
<dbReference type="PROSITE" id="PS51318">
    <property type="entry name" value="TAT"/>
    <property type="match status" value="1"/>
</dbReference>
<feature type="region of interest" description="Disordered" evidence="7">
    <location>
        <begin position="73"/>
        <end position="92"/>
    </location>
</feature>
<dbReference type="InterPro" id="IPR003838">
    <property type="entry name" value="ABC3_permease_C"/>
</dbReference>
<sequence length="941" mass="96620">MSARHHSHLSSAGLLRRQFLAAPVASILLALLVLAGALLATAVPRAVAAMHTAALGERLDEYPARELDVLNSTRAQPGLGPSASGTTLPEGVDAVWGGHEERLHDIRARMPEPLAAVTGDPLTVLFAGPANALPEGAAGGSISYQLFTGFDPRLREHVRLTNGDWPAVLVGDAPSPPQVDDGFAGPPAPESTDEPIEIVFAESVAAEMAWGLDEVRTLPVGADSQQVRLVGTFAAIDPDDGFWTHVPVALQPSVAFSADGSLRITGLGFADPSSWAAYVQTQPQSTMDSWFPTLPDRIRADESADVRAAVDEFTSEAYPLGTGFGDFAFSPVGEVTFSTGLSDALESAALAAGATDAVLATIASGPIGVMVAVLLLGARVVFERRRTGLELAAARGASDGGLRGVLALEGLVIGVPAALVGGVLGTLIVPADAGRGGWFIAAVFALAPAALLVASVPALSPLRRARADVRVRGGARHRWIAEAAVAIVAITAVALLLRRGLATSAGEVGVDPLLAAVPLLLALLVCLIVLRLYPLPLAALVRRNSRRRDLVPFLGSARALRDPSAGIVPVLTVVVGVSVAVFSAVLLGTVQTGVARAADARVGADAAVTGTPFTLEQQAAFAEVAGVDAIAPVYSTAPSTLEIDGRVRTTTLIVVDADEMRQVQAGRAGATPLPEGLGDDTGANDAASPVPVVISQSVADSIEGAEAVELEGEEFEALAVVDGRTAYSPRASWVLMDRSDADGFADSFVPRTVLVRFAPGADTDAVTETLVEIAGPEATVTTPSMLLDDLRAVSTTSGLVVALIAAIVFPSLLTALAIVLTLVVGRPARDRLMPLLATLGLRRRGERGLVAWEIGPVVVVALVAGALLGTVLPFVVLQGVDLRSFTGEDAQPSVVFDPGLIVAVLAGAVLVTAVAVLLASRIGGDAGAGRVSRALRAEEEG</sequence>
<evidence type="ECO:0000256" key="4">
    <source>
        <dbReference type="ARBA" id="ARBA00022989"/>
    </source>
</evidence>
<keyword evidence="5 8" id="KW-0472">Membrane</keyword>
<dbReference type="PANTHER" id="PTHR30572">
    <property type="entry name" value="MEMBRANE COMPONENT OF TRANSPORTER-RELATED"/>
    <property type="match status" value="1"/>
</dbReference>
<dbReference type="RefSeq" id="WP_232497962.1">
    <property type="nucleotide sequence ID" value="NZ_BAAANH010000006.1"/>
</dbReference>
<keyword evidence="2" id="KW-1003">Cell membrane</keyword>
<evidence type="ECO:0000313" key="11">
    <source>
        <dbReference type="Proteomes" id="UP001500506"/>
    </source>
</evidence>
<protein>
    <submittedName>
        <fullName evidence="10">FtsX-like permease family protein</fullName>
    </submittedName>
</protein>
<gene>
    <name evidence="10" type="ORF">GCM10009747_27630</name>
</gene>
<dbReference type="EMBL" id="BAAANH010000006">
    <property type="protein sequence ID" value="GAA1765919.1"/>
    <property type="molecule type" value="Genomic_DNA"/>
</dbReference>
<feature type="transmembrane region" description="Helical" evidence="8">
    <location>
        <begin position="799"/>
        <end position="824"/>
    </location>
</feature>
<comment type="caution">
    <text evidence="10">The sequence shown here is derived from an EMBL/GenBank/DDBJ whole genome shotgun (WGS) entry which is preliminary data.</text>
</comment>